<evidence type="ECO:0000256" key="1">
    <source>
        <dbReference type="SAM" id="MobiDB-lite"/>
    </source>
</evidence>
<reference evidence="3" key="2">
    <citation type="submission" date="2025-08" db="UniProtKB">
        <authorList>
            <consortium name="RefSeq"/>
        </authorList>
    </citation>
    <scope>IDENTIFICATION</scope>
    <source>
        <tissue evidence="3">Leaf</tissue>
    </source>
</reference>
<name>A0A1U7WQ55_NICSY</name>
<accession>A0A1U7WQ55</accession>
<dbReference type="GeneID" id="104230864"/>
<gene>
    <name evidence="3" type="primary">LOC104230864</name>
</gene>
<sequence>MDRLSSSLPPLYDHLFSPISDEDFKLFYSTDRRLYAKLINLLGRDPTESMQIMAFFQWLEVVGKDWSFMRKIYDFPFPLLNVAAEEALTCLKCVEDDKFSTENVSQEIFLIPKLLNPKFTLKYIHENRASAIRGVTKFFKTVCLRAFDDIVQHPKYFTRENLVSPNVLEEIGSSSRMVPIINPSHHVPSHVGGVFLESMHSHENKEEMGINSTRMMSILNPSHVPSGGGGGGGIFLEPMHSENIEEIGRATNRMVPINPSSHVPSGGGGGGVVVLGLPLLVPTNHIQYMPQPFIGGNLNLPNYGLFSHVNATNIGSGIHQMLPNYHHEFGAHEEGAPQAMHNDIAELLKNSLKIHAEEEKEVPPDARTVFLTFSKGYPITETEVVEFFTRKFGEDIEAIYMQEVSDDEQPLYARLVTRSHAALEAIVDGGKAKYNINGKHVWARKYVKKPNPKNQLSQFELYEGQTSSPVASTSELS</sequence>
<feature type="region of interest" description="Disordered" evidence="1">
    <location>
        <begin position="458"/>
        <end position="477"/>
    </location>
</feature>
<dbReference type="AlphaFoldDB" id="A0A1U7WQ55"/>
<evidence type="ECO:0000313" key="2">
    <source>
        <dbReference type="Proteomes" id="UP000189701"/>
    </source>
</evidence>
<dbReference type="RefSeq" id="XP_009782062.1">
    <property type="nucleotide sequence ID" value="XM_009783760.1"/>
</dbReference>
<dbReference type="PANTHER" id="PTHR33527:SF28">
    <property type="entry name" value="GB|AAD43168.1"/>
    <property type="match status" value="1"/>
</dbReference>
<organism evidence="2 3">
    <name type="scientific">Nicotiana sylvestris</name>
    <name type="common">Wood tobacco</name>
    <name type="synonym">South American tobacco</name>
    <dbReference type="NCBI Taxonomy" id="4096"/>
    <lineage>
        <taxon>Eukaryota</taxon>
        <taxon>Viridiplantae</taxon>
        <taxon>Streptophyta</taxon>
        <taxon>Embryophyta</taxon>
        <taxon>Tracheophyta</taxon>
        <taxon>Spermatophyta</taxon>
        <taxon>Magnoliopsida</taxon>
        <taxon>eudicotyledons</taxon>
        <taxon>Gunneridae</taxon>
        <taxon>Pentapetalae</taxon>
        <taxon>asterids</taxon>
        <taxon>lamiids</taxon>
        <taxon>Solanales</taxon>
        <taxon>Solanaceae</taxon>
        <taxon>Nicotianoideae</taxon>
        <taxon>Nicotianeae</taxon>
        <taxon>Nicotiana</taxon>
    </lineage>
</organism>
<dbReference type="eggNOG" id="ENOG502SPGG">
    <property type="taxonomic scope" value="Eukaryota"/>
</dbReference>
<dbReference type="OrthoDB" id="1882251at2759"/>
<dbReference type="PANTHER" id="PTHR33527">
    <property type="entry name" value="OS07G0274300 PROTEIN"/>
    <property type="match status" value="1"/>
</dbReference>
<protein>
    <submittedName>
        <fullName evidence="3">Uncharacterized protein LOC104230864</fullName>
    </submittedName>
</protein>
<evidence type="ECO:0000313" key="3">
    <source>
        <dbReference type="RefSeq" id="XP_009782062.1"/>
    </source>
</evidence>
<reference evidence="2" key="1">
    <citation type="journal article" date="2013" name="Genome Biol.">
        <title>Reference genomes and transcriptomes of Nicotiana sylvestris and Nicotiana tomentosiformis.</title>
        <authorList>
            <person name="Sierro N."/>
            <person name="Battey J.N."/>
            <person name="Ouadi S."/>
            <person name="Bovet L."/>
            <person name="Goepfert S."/>
            <person name="Bakaher N."/>
            <person name="Peitsch M.C."/>
            <person name="Ivanov N.V."/>
        </authorList>
    </citation>
    <scope>NUCLEOTIDE SEQUENCE [LARGE SCALE GENOMIC DNA]</scope>
</reference>
<proteinExistence type="predicted"/>
<dbReference type="KEGG" id="nsy:104230864"/>
<dbReference type="STRING" id="4096.A0A1U7WQ55"/>
<keyword evidence="2" id="KW-1185">Reference proteome</keyword>
<dbReference type="Proteomes" id="UP000189701">
    <property type="component" value="Unplaced"/>
</dbReference>